<evidence type="ECO:0000259" key="1">
    <source>
        <dbReference type="Pfam" id="PF01425"/>
    </source>
</evidence>
<sequence>MFPGLSCYQWHEVTHCEGKLILSLSLALSLAAIWGCRKIHAQKTQGKSSSSGQIPSLLDATADQLLTGLEREWFTSSDLVNAYLGRTNDVNPALRVVMEVNPDAWSIAAELDMERAQGRRRGPLHGLPVLIKGNIGTRDRMQTNAGSYALQDAILPADSTVVAKLRNHGLIILGKASLTEWSMFRSSNSSHGWNAVFGQMYSAYYPKQCPGGSSGGSAVASDLGLAWAALGTETDGSIVIPCERNNIVGIKPTVGLTSRYRVVPISEHQDTVGPMTRTVKDGAKLLQIIAGPDPNDTYTIASPFTHRTPNYLAACKLSGLQGKRIGIAQNVIDESAEKVAHSMEAFQYAIKVIADAGANIVENTNFTAYSEWKKREYNPVTRMDFVTNLAQYLSKLERNPRKIHNIEDLRRFTWSFPPEEYPARNTRNWDTVIEAGLSNTSLEFWPIYQQNLYFGGEGGILGALERHSLDAVVLPTVIAASMPALVGTPIITVPLGAAPCDTAVEKEIGWDVVEMAPGVPFGISFLGAKWSEETLLEMAYAFEQRTMIRQRLKRDVSPRVDLVDVIGE</sequence>
<accession>A0A8H3EWR5</accession>
<dbReference type="PANTHER" id="PTHR42678">
    <property type="entry name" value="AMIDASE"/>
    <property type="match status" value="1"/>
</dbReference>
<dbReference type="Pfam" id="PF01425">
    <property type="entry name" value="Amidase"/>
    <property type="match status" value="1"/>
</dbReference>
<dbReference type="InterPro" id="IPR036928">
    <property type="entry name" value="AS_sf"/>
</dbReference>
<proteinExistence type="predicted"/>
<dbReference type="AlphaFoldDB" id="A0A8H3EWR5"/>
<name>A0A8H3EWR5_9LECA</name>
<evidence type="ECO:0000313" key="3">
    <source>
        <dbReference type="Proteomes" id="UP000664521"/>
    </source>
</evidence>
<dbReference type="OrthoDB" id="566138at2759"/>
<dbReference type="SUPFAM" id="SSF75304">
    <property type="entry name" value="Amidase signature (AS) enzymes"/>
    <property type="match status" value="1"/>
</dbReference>
<gene>
    <name evidence="2" type="ORF">HETSPECPRED_002235</name>
</gene>
<reference evidence="2" key="1">
    <citation type="submission" date="2021-03" db="EMBL/GenBank/DDBJ databases">
        <authorList>
            <person name="Tagirdzhanova G."/>
        </authorList>
    </citation>
    <scope>NUCLEOTIDE SEQUENCE</scope>
</reference>
<feature type="domain" description="Amidase" evidence="1">
    <location>
        <begin position="78"/>
        <end position="536"/>
    </location>
</feature>
<dbReference type="PANTHER" id="PTHR42678:SF34">
    <property type="entry name" value="OS04G0183300 PROTEIN"/>
    <property type="match status" value="1"/>
</dbReference>
<keyword evidence="3" id="KW-1185">Reference proteome</keyword>
<dbReference type="Gene3D" id="3.90.1300.10">
    <property type="entry name" value="Amidase signature (AS) domain"/>
    <property type="match status" value="1"/>
</dbReference>
<dbReference type="InterPro" id="IPR023631">
    <property type="entry name" value="Amidase_dom"/>
</dbReference>
<protein>
    <recommendedName>
        <fullName evidence="1">Amidase domain-containing protein</fullName>
    </recommendedName>
</protein>
<organism evidence="2 3">
    <name type="scientific">Heterodermia speciosa</name>
    <dbReference type="NCBI Taxonomy" id="116794"/>
    <lineage>
        <taxon>Eukaryota</taxon>
        <taxon>Fungi</taxon>
        <taxon>Dikarya</taxon>
        <taxon>Ascomycota</taxon>
        <taxon>Pezizomycotina</taxon>
        <taxon>Lecanoromycetes</taxon>
        <taxon>OSLEUM clade</taxon>
        <taxon>Lecanoromycetidae</taxon>
        <taxon>Caliciales</taxon>
        <taxon>Physciaceae</taxon>
        <taxon>Heterodermia</taxon>
    </lineage>
</organism>
<comment type="caution">
    <text evidence="2">The sequence shown here is derived from an EMBL/GenBank/DDBJ whole genome shotgun (WGS) entry which is preliminary data.</text>
</comment>
<dbReference type="Proteomes" id="UP000664521">
    <property type="component" value="Unassembled WGS sequence"/>
</dbReference>
<dbReference type="EMBL" id="CAJPDS010000015">
    <property type="protein sequence ID" value="CAF9914906.1"/>
    <property type="molecule type" value="Genomic_DNA"/>
</dbReference>
<evidence type="ECO:0000313" key="2">
    <source>
        <dbReference type="EMBL" id="CAF9914906.1"/>
    </source>
</evidence>